<dbReference type="Proteomes" id="UP000326364">
    <property type="component" value="Unassembled WGS sequence"/>
</dbReference>
<name>A0A5J5I3B3_9SPHN</name>
<feature type="signal peptide" evidence="2">
    <location>
        <begin position="1"/>
        <end position="18"/>
    </location>
</feature>
<accession>A0A5J5I3B3</accession>
<dbReference type="SUPFAM" id="SSF56954">
    <property type="entry name" value="Outer membrane efflux proteins (OEP)"/>
    <property type="match status" value="1"/>
</dbReference>
<dbReference type="PANTHER" id="PTHR30203">
    <property type="entry name" value="OUTER MEMBRANE CATION EFFLUX PROTEIN"/>
    <property type="match status" value="1"/>
</dbReference>
<sequence length="422" mass="43732">MHKIIAVLWAATSCVAMAQAQTDVASTSAPAAIAFTLEQALSAAGASAPAADAAQAGVAAAQAARTVAGLRPNPTIQTELENVGGSGAYNGFDQAEITVGLSIPIELGGKRPARVAVADAQAHRALLGAAIAQADVRLQVTLLYIEAVAAQRRGTIAADQLRIAGNAYDAAALRVRAGRASPIEEQRADVARLNAHANADRTLRLAMAARTNLVRRIGQPVDAPLDEGLLDRLPVAVQGPQQLDSRGTLAMAAADADLSTADAGVRLARSQRVPDLTVGPGVRRLSATNDVAAVFSVSLPIPLFNAGRAGVAQVRAQQQMAQAQKRMTALDVEQAITDAQAEADITATLARNAQGPAMAAAQEAARIARIGYREGKFGQLDLLDAERTLADTRLAAIDALAAHHNAQARLERLTAPAPQEEY</sequence>
<evidence type="ECO:0000256" key="1">
    <source>
        <dbReference type="ARBA" id="ARBA00007613"/>
    </source>
</evidence>
<dbReference type="Gene3D" id="1.20.1600.10">
    <property type="entry name" value="Outer membrane efflux proteins (OEP)"/>
    <property type="match status" value="1"/>
</dbReference>
<dbReference type="Proteomes" id="UP000325933">
    <property type="component" value="Unassembled WGS sequence"/>
</dbReference>
<dbReference type="AlphaFoldDB" id="A0A5J5I3B3"/>
<protein>
    <submittedName>
        <fullName evidence="4">TolC family protein</fullName>
    </submittedName>
</protein>
<reference evidence="5 6" key="1">
    <citation type="submission" date="2019-09" db="EMBL/GenBank/DDBJ databases">
        <authorList>
            <person name="Feng G."/>
        </authorList>
    </citation>
    <scope>NUCLEOTIDE SEQUENCE [LARGE SCALE GENOMIC DNA]</scope>
    <source>
        <strain evidence="4 5">KACC 19283</strain>
        <strain evidence="3 6">KACC 19284</strain>
    </source>
</reference>
<dbReference type="PANTHER" id="PTHR30203:SF24">
    <property type="entry name" value="BLR4935 PROTEIN"/>
    <property type="match status" value="1"/>
</dbReference>
<dbReference type="Pfam" id="PF02321">
    <property type="entry name" value="OEP"/>
    <property type="match status" value="2"/>
</dbReference>
<keyword evidence="6" id="KW-1185">Reference proteome</keyword>
<dbReference type="RefSeq" id="WP_150425357.1">
    <property type="nucleotide sequence ID" value="NZ_VYQA01000005.1"/>
</dbReference>
<organism evidence="4 5">
    <name type="scientific">Sphingobium limneticum</name>
    <dbReference type="NCBI Taxonomy" id="1007511"/>
    <lineage>
        <taxon>Bacteria</taxon>
        <taxon>Pseudomonadati</taxon>
        <taxon>Pseudomonadota</taxon>
        <taxon>Alphaproteobacteria</taxon>
        <taxon>Sphingomonadales</taxon>
        <taxon>Sphingomonadaceae</taxon>
        <taxon>Sphingobium</taxon>
    </lineage>
</organism>
<comment type="similarity">
    <text evidence="1">Belongs to the outer membrane factor (OMF) (TC 1.B.17) family.</text>
</comment>
<gene>
    <name evidence="4" type="ORF">F4U95_08545</name>
    <name evidence="3" type="ORF">F4U96_08595</name>
</gene>
<evidence type="ECO:0000313" key="6">
    <source>
        <dbReference type="Proteomes" id="UP000326364"/>
    </source>
</evidence>
<proteinExistence type="inferred from homology"/>
<feature type="chain" id="PRO_5023815828" evidence="2">
    <location>
        <begin position="19"/>
        <end position="422"/>
    </location>
</feature>
<evidence type="ECO:0000313" key="4">
    <source>
        <dbReference type="EMBL" id="KAA9030802.1"/>
    </source>
</evidence>
<keyword evidence="2" id="KW-0732">Signal</keyword>
<evidence type="ECO:0000313" key="3">
    <source>
        <dbReference type="EMBL" id="KAA9018166.1"/>
    </source>
</evidence>
<dbReference type="GO" id="GO:0015562">
    <property type="term" value="F:efflux transmembrane transporter activity"/>
    <property type="evidence" value="ECO:0007669"/>
    <property type="project" value="InterPro"/>
</dbReference>
<dbReference type="EMBL" id="VYQB01000005">
    <property type="protein sequence ID" value="KAA9018166.1"/>
    <property type="molecule type" value="Genomic_DNA"/>
</dbReference>
<dbReference type="InterPro" id="IPR010131">
    <property type="entry name" value="MdtP/NodT-like"/>
</dbReference>
<dbReference type="EMBL" id="VYQA01000005">
    <property type="protein sequence ID" value="KAA9030802.1"/>
    <property type="molecule type" value="Genomic_DNA"/>
</dbReference>
<dbReference type="InterPro" id="IPR003423">
    <property type="entry name" value="OMP_efflux"/>
</dbReference>
<evidence type="ECO:0000313" key="5">
    <source>
        <dbReference type="Proteomes" id="UP000325933"/>
    </source>
</evidence>
<comment type="caution">
    <text evidence="4">The sequence shown here is derived from an EMBL/GenBank/DDBJ whole genome shotgun (WGS) entry which is preliminary data.</text>
</comment>
<evidence type="ECO:0000256" key="2">
    <source>
        <dbReference type="SAM" id="SignalP"/>
    </source>
</evidence>